<keyword evidence="2" id="KW-1133">Transmembrane helix</keyword>
<keyword evidence="2" id="KW-0472">Membrane</keyword>
<organism evidence="3 4">
    <name type="scientific">Coleophoma cylindrospora</name>
    <dbReference type="NCBI Taxonomy" id="1849047"/>
    <lineage>
        <taxon>Eukaryota</taxon>
        <taxon>Fungi</taxon>
        <taxon>Dikarya</taxon>
        <taxon>Ascomycota</taxon>
        <taxon>Pezizomycotina</taxon>
        <taxon>Leotiomycetes</taxon>
        <taxon>Helotiales</taxon>
        <taxon>Dermateaceae</taxon>
        <taxon>Coleophoma</taxon>
    </lineage>
</organism>
<name>A0A3D8QFW2_9HELO</name>
<sequence length="188" mass="22146">MSRREFCVIVNLDHFAVADILGCVFQSVHWKFYYVIFWHIIAWVYGWVIQEKYTREQPTLDWTDKQFTEGFFVIVLWNFSQQSLQNWLYYFVSIKTDNISELSRFTGILRGQESFAQAISFGINTRDWYGGRVPLAVNTILLGLSVVPTWIAVREHTPVEVEKNFGSAEEQSYPEVLNEDKKNKNRQD</sequence>
<feature type="transmembrane region" description="Helical" evidence="2">
    <location>
        <begin position="32"/>
        <end position="49"/>
    </location>
</feature>
<evidence type="ECO:0000256" key="2">
    <source>
        <dbReference type="SAM" id="Phobius"/>
    </source>
</evidence>
<evidence type="ECO:0000256" key="1">
    <source>
        <dbReference type="SAM" id="MobiDB-lite"/>
    </source>
</evidence>
<dbReference type="Proteomes" id="UP000256645">
    <property type="component" value="Unassembled WGS sequence"/>
</dbReference>
<keyword evidence="4" id="KW-1185">Reference proteome</keyword>
<dbReference type="OrthoDB" id="196103at2759"/>
<evidence type="ECO:0000313" key="4">
    <source>
        <dbReference type="Proteomes" id="UP000256645"/>
    </source>
</evidence>
<dbReference type="EMBL" id="PDLM01000015">
    <property type="protein sequence ID" value="RDW60617.1"/>
    <property type="molecule type" value="Genomic_DNA"/>
</dbReference>
<feature type="compositionally biased region" description="Basic and acidic residues" evidence="1">
    <location>
        <begin position="178"/>
        <end position="188"/>
    </location>
</feature>
<evidence type="ECO:0000313" key="3">
    <source>
        <dbReference type="EMBL" id="RDW60617.1"/>
    </source>
</evidence>
<comment type="caution">
    <text evidence="3">The sequence shown here is derived from an EMBL/GenBank/DDBJ whole genome shotgun (WGS) entry which is preliminary data.</text>
</comment>
<protein>
    <submittedName>
        <fullName evidence="3">Uncharacterized protein</fullName>
    </submittedName>
</protein>
<gene>
    <name evidence="3" type="ORF">BP6252_12000</name>
</gene>
<dbReference type="AlphaFoldDB" id="A0A3D8QFW2"/>
<proteinExistence type="predicted"/>
<reference evidence="3 4" key="1">
    <citation type="journal article" date="2018" name="IMA Fungus">
        <title>IMA Genome-F 9: Draft genome sequence of Annulohypoxylon stygium, Aspergillus mulundensis, Berkeleyomyces basicola (syn. Thielaviopsis basicola), Ceratocystis smalleyi, two Cercospora beticola strains, Coleophoma cylindrospora, Fusarium fracticaudum, Phialophora cf. hyalina, and Morchella septimelata.</title>
        <authorList>
            <person name="Wingfield B.D."/>
            <person name="Bills G.F."/>
            <person name="Dong Y."/>
            <person name="Huang W."/>
            <person name="Nel W.J."/>
            <person name="Swalarsk-Parry B.S."/>
            <person name="Vaghefi N."/>
            <person name="Wilken P.M."/>
            <person name="An Z."/>
            <person name="de Beer Z.W."/>
            <person name="De Vos L."/>
            <person name="Chen L."/>
            <person name="Duong T.A."/>
            <person name="Gao Y."/>
            <person name="Hammerbacher A."/>
            <person name="Kikkert J.R."/>
            <person name="Li Y."/>
            <person name="Li H."/>
            <person name="Li K."/>
            <person name="Li Q."/>
            <person name="Liu X."/>
            <person name="Ma X."/>
            <person name="Naidoo K."/>
            <person name="Pethybridge S.J."/>
            <person name="Sun J."/>
            <person name="Steenkamp E.T."/>
            <person name="van der Nest M.A."/>
            <person name="van Wyk S."/>
            <person name="Wingfield M.J."/>
            <person name="Xiong C."/>
            <person name="Yue Q."/>
            <person name="Zhang X."/>
        </authorList>
    </citation>
    <scope>NUCLEOTIDE SEQUENCE [LARGE SCALE GENOMIC DNA]</scope>
    <source>
        <strain evidence="3 4">BP6252</strain>
    </source>
</reference>
<feature type="region of interest" description="Disordered" evidence="1">
    <location>
        <begin position="164"/>
        <end position="188"/>
    </location>
</feature>
<keyword evidence="2" id="KW-0812">Transmembrane</keyword>
<accession>A0A3D8QFW2</accession>